<reference evidence="3 4" key="1">
    <citation type="submission" date="2015-03" db="EMBL/GenBank/DDBJ databases">
        <authorList>
            <person name="Hassan Y."/>
            <person name="Lepp D."/>
            <person name="Li X.-Z."/>
            <person name="Zhou T."/>
        </authorList>
    </citation>
    <scope>NUCLEOTIDE SEQUENCE [LARGE SCALE GENOMIC DNA]</scope>
    <source>
        <strain evidence="3 4">IPL18</strain>
    </source>
</reference>
<dbReference type="Pfam" id="PF00884">
    <property type="entry name" value="Sulfatase"/>
    <property type="match status" value="1"/>
</dbReference>
<dbReference type="Proteomes" id="UP000033649">
    <property type="component" value="Unassembled WGS sequence"/>
</dbReference>
<comment type="similarity">
    <text evidence="1">Belongs to the sulfatase family.</text>
</comment>
<dbReference type="PANTHER" id="PTHR42693">
    <property type="entry name" value="ARYLSULFATASE FAMILY MEMBER"/>
    <property type="match status" value="1"/>
</dbReference>
<dbReference type="InterPro" id="IPR017850">
    <property type="entry name" value="Alkaline_phosphatase_core_sf"/>
</dbReference>
<dbReference type="PANTHER" id="PTHR42693:SF33">
    <property type="entry name" value="ARYLSULFATASE"/>
    <property type="match status" value="1"/>
</dbReference>
<dbReference type="PATRIC" id="fig|429727.3.peg.499"/>
<proteinExistence type="inferred from homology"/>
<comment type="caution">
    <text evidence="3">The sequence shown here is derived from an EMBL/GenBank/DDBJ whole genome shotgun (WGS) entry which is preliminary data.</text>
</comment>
<name>A0A0F5FK13_9HYPH</name>
<dbReference type="OrthoDB" id="9795675at2"/>
<evidence type="ECO:0000259" key="2">
    <source>
        <dbReference type="Pfam" id="PF00884"/>
    </source>
</evidence>
<dbReference type="GO" id="GO:0004065">
    <property type="term" value="F:arylsulfatase activity"/>
    <property type="evidence" value="ECO:0007669"/>
    <property type="project" value="TreeGrafter"/>
</dbReference>
<dbReference type="RefSeq" id="WP_046103610.1">
    <property type="nucleotide sequence ID" value="NZ_JZEY01000054.1"/>
</dbReference>
<sequence>MNIILVLIDSVNRNALSPYGGKEFATPNMQAFVDRGAWRFDNHFTCSLPCMPARREIFSGTMNLQWRPWGPLEPFDLRLPKLVEQAGYSTGMVTDHYHYWEESANGYIQGFQSAELVRGHELDFWKPLLPDSDLPQWVRNVEKWRPGYGHRYYSNIAHFRDETDYFSAKVMNGACDWLKAPRQDNPFFLQVECFDVHEPFDVPEPYASMYGDGADRDRFTLWPPYQNAARQAEFLAGTSEEEFAYIRSQYGGKITMTDHWFGKLMQTMDDLALWDDTIVIVTTDHGHDLGERHGFGKQYPHFDSHANIPLLVWDPRHKAEGRAVSALTSTLDIFGTVLDAAGVPLPEGTHSGSVLPLMAEADNAGREAVLYGIFGNGLCCTDGDWTLIQPPDRNKPLFAYSSMVPTTIVAPDKPVDQGYFMPHVDIPQWKIPFTEDKPTDRRPMDSEPMLFNRADDPGQLDNLVGQRPDELARMRHLMRDTLARYGAPSELFDRLGLAALS</sequence>
<gene>
    <name evidence="3" type="ORF">VE26_02395</name>
</gene>
<dbReference type="InterPro" id="IPR050738">
    <property type="entry name" value="Sulfatase"/>
</dbReference>
<evidence type="ECO:0000313" key="4">
    <source>
        <dbReference type="Proteomes" id="UP000033649"/>
    </source>
</evidence>
<organism evidence="3 4">
    <name type="scientific">Devosia chinhatensis</name>
    <dbReference type="NCBI Taxonomy" id="429727"/>
    <lineage>
        <taxon>Bacteria</taxon>
        <taxon>Pseudomonadati</taxon>
        <taxon>Pseudomonadota</taxon>
        <taxon>Alphaproteobacteria</taxon>
        <taxon>Hyphomicrobiales</taxon>
        <taxon>Devosiaceae</taxon>
        <taxon>Devosia</taxon>
    </lineage>
</organism>
<dbReference type="SUPFAM" id="SSF53649">
    <property type="entry name" value="Alkaline phosphatase-like"/>
    <property type="match status" value="1"/>
</dbReference>
<dbReference type="InterPro" id="IPR000917">
    <property type="entry name" value="Sulfatase_N"/>
</dbReference>
<accession>A0A0F5FK13</accession>
<dbReference type="STRING" id="429727.VE26_02395"/>
<dbReference type="EMBL" id="JZEY01000054">
    <property type="protein sequence ID" value="KKB08920.1"/>
    <property type="molecule type" value="Genomic_DNA"/>
</dbReference>
<keyword evidence="4" id="KW-1185">Reference proteome</keyword>
<protein>
    <submittedName>
        <fullName evidence="3">Sulfatase</fullName>
    </submittedName>
</protein>
<feature type="domain" description="Sulfatase N-terminal" evidence="2">
    <location>
        <begin position="2"/>
        <end position="343"/>
    </location>
</feature>
<dbReference type="AlphaFoldDB" id="A0A0F5FK13"/>
<evidence type="ECO:0000256" key="1">
    <source>
        <dbReference type="ARBA" id="ARBA00008779"/>
    </source>
</evidence>
<dbReference type="CDD" id="cd16148">
    <property type="entry name" value="sulfatase_like"/>
    <property type="match status" value="1"/>
</dbReference>
<dbReference type="Gene3D" id="3.40.720.10">
    <property type="entry name" value="Alkaline Phosphatase, subunit A"/>
    <property type="match status" value="1"/>
</dbReference>
<evidence type="ECO:0000313" key="3">
    <source>
        <dbReference type="EMBL" id="KKB08920.1"/>
    </source>
</evidence>